<evidence type="ECO:0000313" key="1">
    <source>
        <dbReference type="EMBL" id="DAF49057.1"/>
    </source>
</evidence>
<organism evidence="1">
    <name type="scientific">Siphoviridae sp. ctnpt50</name>
    <dbReference type="NCBI Taxonomy" id="2827941"/>
    <lineage>
        <taxon>Viruses</taxon>
        <taxon>Duplodnaviria</taxon>
        <taxon>Heunggongvirae</taxon>
        <taxon>Uroviricota</taxon>
        <taxon>Caudoviricetes</taxon>
    </lineage>
</organism>
<accession>A0A8S5SDL7</accession>
<proteinExistence type="predicted"/>
<protein>
    <submittedName>
        <fullName evidence="1">Trm112p-like protein</fullName>
    </submittedName>
</protein>
<name>A0A8S5SDL7_9CAUD</name>
<sequence length="266" mass="31576">MELVDREKACQEILATRRYIEGPPENTQDNWILQYLKKRLSKNMNESYKIWKEVFESKHGEDSNGWMSVFSKKWENLKGVTIEPVKNRKIYQREIDLINSCQLKTVWQKEILLAMVCYFKFTGKNQVGNIFVDELVKYSKEAPVYTTPFMANDIVKESVRVGLFKKAEKEQWDNEEGSSYKITVYEFENKKQSDDIVSFEIWNAYDVSKYKGWFDSKLVCENCGKEFVGNCRTKRLICDKCWKEDRKEKDRERKTNSAGMQNFDLL</sequence>
<dbReference type="EMBL" id="BK032577">
    <property type="protein sequence ID" value="DAF49057.1"/>
    <property type="molecule type" value="Genomic_DNA"/>
</dbReference>
<reference evidence="1" key="1">
    <citation type="journal article" date="2021" name="Proc. Natl. Acad. Sci. U.S.A.">
        <title>A Catalog of Tens of Thousands of Viruses from Human Metagenomes Reveals Hidden Associations with Chronic Diseases.</title>
        <authorList>
            <person name="Tisza M.J."/>
            <person name="Buck C.B."/>
        </authorList>
    </citation>
    <scope>NUCLEOTIDE SEQUENCE</scope>
    <source>
        <strain evidence="1">Ctnpt50</strain>
    </source>
</reference>